<organism evidence="1 2">
    <name type="scientific">Hevea brasiliensis</name>
    <name type="common">Para rubber tree</name>
    <name type="synonym">Siphonia brasiliensis</name>
    <dbReference type="NCBI Taxonomy" id="3981"/>
    <lineage>
        <taxon>Eukaryota</taxon>
        <taxon>Viridiplantae</taxon>
        <taxon>Streptophyta</taxon>
        <taxon>Embryophyta</taxon>
        <taxon>Tracheophyta</taxon>
        <taxon>Spermatophyta</taxon>
        <taxon>Magnoliopsida</taxon>
        <taxon>eudicotyledons</taxon>
        <taxon>Gunneridae</taxon>
        <taxon>Pentapetalae</taxon>
        <taxon>rosids</taxon>
        <taxon>fabids</taxon>
        <taxon>Malpighiales</taxon>
        <taxon>Euphorbiaceae</taxon>
        <taxon>Crotonoideae</taxon>
        <taxon>Micrandreae</taxon>
        <taxon>Hevea</taxon>
    </lineage>
</organism>
<proteinExistence type="predicted"/>
<gene>
    <name evidence="1" type="ORF">P3X46_033883</name>
</gene>
<keyword evidence="2" id="KW-1185">Reference proteome</keyword>
<dbReference type="EMBL" id="JARPOI010000168">
    <property type="protein sequence ID" value="KAJ9129315.1"/>
    <property type="molecule type" value="Genomic_DNA"/>
</dbReference>
<dbReference type="Proteomes" id="UP001174677">
    <property type="component" value="Unassembled WGS sequence"/>
</dbReference>
<evidence type="ECO:0000313" key="1">
    <source>
        <dbReference type="EMBL" id="KAJ9129315.1"/>
    </source>
</evidence>
<name>A0ABQ9K9D6_HEVBR</name>
<evidence type="ECO:0000313" key="2">
    <source>
        <dbReference type="Proteomes" id="UP001174677"/>
    </source>
</evidence>
<reference evidence="1 2" key="1">
    <citation type="journal article" date="2023" name="Plant Biotechnol. J.">
        <title>Chromosome-level wild Hevea brasiliensis genome provides new tools for genomic-assisted breeding and valuable loci to elevate rubber yield.</title>
        <authorList>
            <person name="Cheng H."/>
            <person name="Song X."/>
            <person name="Hu Y."/>
            <person name="Wu T."/>
            <person name="Yang Q."/>
            <person name="An Z."/>
            <person name="Feng S."/>
            <person name="Deng Z."/>
            <person name="Wu W."/>
            <person name="Zeng X."/>
            <person name="Tu M."/>
            <person name="Wang X."/>
            <person name="Huang H."/>
        </authorList>
    </citation>
    <scope>NUCLEOTIDE SEQUENCE [LARGE SCALE GENOMIC DNA]</scope>
    <source>
        <strain evidence="1">MT/VB/25A 57/8</strain>
    </source>
</reference>
<comment type="caution">
    <text evidence="1">The sequence shown here is derived from an EMBL/GenBank/DDBJ whole genome shotgun (WGS) entry which is preliminary data.</text>
</comment>
<accession>A0ABQ9K9D6</accession>
<sequence length="67" mass="7478">MVQLMSTKKSSVKVEVEESLEDQLGPIHKRSKLDSSLQMIPVASLCNPLDEPSPLGLRLKKSPSFWI</sequence>
<protein>
    <submittedName>
        <fullName evidence="1">Uncharacterized protein</fullName>
    </submittedName>
</protein>